<dbReference type="HOGENOM" id="CLU_172686_0_0_1"/>
<proteinExistence type="predicted"/>
<dbReference type="Pfam" id="PF11160">
    <property type="entry name" value="Hva1_TUDOR"/>
    <property type="match status" value="1"/>
</dbReference>
<dbReference type="Proteomes" id="UP000027195">
    <property type="component" value="Unassembled WGS sequence"/>
</dbReference>
<evidence type="ECO:0000259" key="1">
    <source>
        <dbReference type="Pfam" id="PF11160"/>
    </source>
</evidence>
<evidence type="ECO:0000313" key="3">
    <source>
        <dbReference type="Proteomes" id="UP000027195"/>
    </source>
</evidence>
<organism evidence="2 3">
    <name type="scientific">Botryobasidium botryosum (strain FD-172 SS1)</name>
    <dbReference type="NCBI Taxonomy" id="930990"/>
    <lineage>
        <taxon>Eukaryota</taxon>
        <taxon>Fungi</taxon>
        <taxon>Dikarya</taxon>
        <taxon>Basidiomycota</taxon>
        <taxon>Agaricomycotina</taxon>
        <taxon>Agaricomycetes</taxon>
        <taxon>Cantharellales</taxon>
        <taxon>Botryobasidiaceae</taxon>
        <taxon>Botryobasidium</taxon>
    </lineage>
</organism>
<protein>
    <recommendedName>
        <fullName evidence="1">Hypervirulence associated protein TUDOR domain-containing protein</fullName>
    </recommendedName>
</protein>
<gene>
    <name evidence="2" type="ORF">BOTBODRAFT_38654</name>
</gene>
<dbReference type="InParanoid" id="A0A067LYW5"/>
<reference evidence="3" key="1">
    <citation type="journal article" date="2014" name="Proc. Natl. Acad. Sci. U.S.A.">
        <title>Extensive sampling of basidiomycete genomes demonstrates inadequacy of the white-rot/brown-rot paradigm for wood decay fungi.</title>
        <authorList>
            <person name="Riley R."/>
            <person name="Salamov A.A."/>
            <person name="Brown D.W."/>
            <person name="Nagy L.G."/>
            <person name="Floudas D."/>
            <person name="Held B.W."/>
            <person name="Levasseur A."/>
            <person name="Lombard V."/>
            <person name="Morin E."/>
            <person name="Otillar R."/>
            <person name="Lindquist E.A."/>
            <person name="Sun H."/>
            <person name="LaButti K.M."/>
            <person name="Schmutz J."/>
            <person name="Jabbour D."/>
            <person name="Luo H."/>
            <person name="Baker S.E."/>
            <person name="Pisabarro A.G."/>
            <person name="Walton J.D."/>
            <person name="Blanchette R.A."/>
            <person name="Henrissat B."/>
            <person name="Martin F."/>
            <person name="Cullen D."/>
            <person name="Hibbett D.S."/>
            <person name="Grigoriev I.V."/>
        </authorList>
    </citation>
    <scope>NUCLEOTIDE SEQUENCE [LARGE SCALE GENOMIC DNA]</scope>
    <source>
        <strain evidence="3">FD-172 SS1</strain>
    </source>
</reference>
<sequence>MSSFEVKVGDRVEYQAIGGGNAENSTTTGVVVDILTEPQAAGTQGTTVQATEDEPRIVIKNDNTGKETAYKTSNITKVIS</sequence>
<dbReference type="OrthoDB" id="10052172at2759"/>
<feature type="domain" description="Hypervirulence associated protein TUDOR" evidence="1">
    <location>
        <begin position="9"/>
        <end position="75"/>
    </location>
</feature>
<dbReference type="AlphaFoldDB" id="A0A067LYW5"/>
<accession>A0A067LYW5</accession>
<name>A0A067LYW5_BOTB1</name>
<dbReference type="EMBL" id="KL198104">
    <property type="protein sequence ID" value="KDQ07570.1"/>
    <property type="molecule type" value="Genomic_DNA"/>
</dbReference>
<evidence type="ECO:0000313" key="2">
    <source>
        <dbReference type="EMBL" id="KDQ07570.1"/>
    </source>
</evidence>
<keyword evidence="3" id="KW-1185">Reference proteome</keyword>
<dbReference type="InterPro" id="IPR021331">
    <property type="entry name" value="Hva1_TUDOR"/>
</dbReference>